<gene>
    <name evidence="1" type="ORF">HHU08_20090</name>
</gene>
<dbReference type="EMBL" id="JABBPK010000001">
    <property type="protein sequence ID" value="NMO79257.1"/>
    <property type="molecule type" value="Genomic_DNA"/>
</dbReference>
<name>A0A7Y0KB88_9BACI</name>
<organism evidence="1 2">
    <name type="scientific">Niallia alba</name>
    <dbReference type="NCBI Taxonomy" id="2729105"/>
    <lineage>
        <taxon>Bacteria</taxon>
        <taxon>Bacillati</taxon>
        <taxon>Bacillota</taxon>
        <taxon>Bacilli</taxon>
        <taxon>Bacillales</taxon>
        <taxon>Bacillaceae</taxon>
        <taxon>Niallia</taxon>
    </lineage>
</organism>
<reference evidence="1 2" key="1">
    <citation type="submission" date="2020-04" db="EMBL/GenBank/DDBJ databases">
        <title>Bacillus sp. UniB3 isolated from commercial digestive syrup.</title>
        <authorList>
            <person name="Thorat V."/>
            <person name="Kirdat K."/>
            <person name="Tiwarekar B."/>
            <person name="Yadav A."/>
        </authorList>
    </citation>
    <scope>NUCLEOTIDE SEQUENCE [LARGE SCALE GENOMIC DNA]</scope>
    <source>
        <strain evidence="1 2">UniB3</strain>
    </source>
</reference>
<dbReference type="Pfam" id="PF08970">
    <property type="entry name" value="Sda"/>
    <property type="match status" value="1"/>
</dbReference>
<evidence type="ECO:0000313" key="1">
    <source>
        <dbReference type="EMBL" id="NMO79257.1"/>
    </source>
</evidence>
<comment type="caution">
    <text evidence="1">The sequence shown here is derived from an EMBL/GenBank/DDBJ whole genome shotgun (WGS) entry which is preliminary data.</text>
</comment>
<dbReference type="SUPFAM" id="SSF100985">
    <property type="entry name" value="Sporulation inhibitor Sda"/>
    <property type="match status" value="1"/>
</dbReference>
<proteinExistence type="predicted"/>
<dbReference type="AlphaFoldDB" id="A0A7Y0KB88"/>
<dbReference type="InterPro" id="IPR036916">
    <property type="entry name" value="Sda_sf"/>
</dbReference>
<dbReference type="InterPro" id="IPR015064">
    <property type="entry name" value="Sda"/>
</dbReference>
<accession>A0A7Y0KB88</accession>
<evidence type="ECO:0000313" key="2">
    <source>
        <dbReference type="Proteomes" id="UP000588491"/>
    </source>
</evidence>
<sequence length="46" mass="5501">MKRLPDHTLIEAYLEAIKLELAEEFILLLFVELKRREIPIPNQPQK</sequence>
<dbReference type="Proteomes" id="UP000588491">
    <property type="component" value="Unassembled WGS sequence"/>
</dbReference>
<dbReference type="Gene3D" id="1.10.287.1100">
    <property type="entry name" value="Sporulation inhibitor A"/>
    <property type="match status" value="1"/>
</dbReference>
<protein>
    <submittedName>
        <fullName evidence="1">Sporulation histidine kinase inhibitor Sda</fullName>
    </submittedName>
</protein>
<keyword evidence="2" id="KW-1185">Reference proteome</keyword>